<dbReference type="EMBL" id="CM046123">
    <property type="protein sequence ID" value="KAI8439527.1"/>
    <property type="molecule type" value="Genomic_DNA"/>
</dbReference>
<reference evidence="1 2" key="1">
    <citation type="journal article" date="2022" name="Genome Biol. Evol.">
        <title>The Spruce Budworm Genome: Reconstructing the Evolutionary History of Antifreeze Proteins.</title>
        <authorList>
            <person name="Beliveau C."/>
            <person name="Gagne P."/>
            <person name="Picq S."/>
            <person name="Vernygora O."/>
            <person name="Keeling C.I."/>
            <person name="Pinkney K."/>
            <person name="Doucet D."/>
            <person name="Wen F."/>
            <person name="Johnston J.S."/>
            <person name="Maaroufi H."/>
            <person name="Boyle B."/>
            <person name="Laroche J."/>
            <person name="Dewar K."/>
            <person name="Juretic N."/>
            <person name="Blackburn G."/>
            <person name="Nisole A."/>
            <person name="Brunet B."/>
            <person name="Brandao M."/>
            <person name="Lumley L."/>
            <person name="Duan J."/>
            <person name="Quan G."/>
            <person name="Lucarotti C.J."/>
            <person name="Roe A.D."/>
            <person name="Sperling F.A.H."/>
            <person name="Levesque R.C."/>
            <person name="Cusson M."/>
        </authorList>
    </citation>
    <scope>NUCLEOTIDE SEQUENCE [LARGE SCALE GENOMIC DNA]</scope>
    <source>
        <strain evidence="1">Glfc:IPQL:Cfum</strain>
    </source>
</reference>
<feature type="non-terminal residue" evidence="1">
    <location>
        <position position="1"/>
    </location>
</feature>
<evidence type="ECO:0000313" key="2">
    <source>
        <dbReference type="Proteomes" id="UP001064048"/>
    </source>
</evidence>
<accession>A0ACC0KTC4</accession>
<keyword evidence="2" id="KW-1185">Reference proteome</keyword>
<evidence type="ECO:0000313" key="1">
    <source>
        <dbReference type="EMBL" id="KAI8439527.1"/>
    </source>
</evidence>
<organism evidence="1 2">
    <name type="scientific">Choristoneura fumiferana</name>
    <name type="common">Spruce budworm moth</name>
    <name type="synonym">Archips fumiferana</name>
    <dbReference type="NCBI Taxonomy" id="7141"/>
    <lineage>
        <taxon>Eukaryota</taxon>
        <taxon>Metazoa</taxon>
        <taxon>Ecdysozoa</taxon>
        <taxon>Arthropoda</taxon>
        <taxon>Hexapoda</taxon>
        <taxon>Insecta</taxon>
        <taxon>Pterygota</taxon>
        <taxon>Neoptera</taxon>
        <taxon>Endopterygota</taxon>
        <taxon>Lepidoptera</taxon>
        <taxon>Glossata</taxon>
        <taxon>Ditrysia</taxon>
        <taxon>Tortricoidea</taxon>
        <taxon>Tortricidae</taxon>
        <taxon>Tortricinae</taxon>
        <taxon>Choristoneura</taxon>
    </lineage>
</organism>
<feature type="non-terminal residue" evidence="1">
    <location>
        <position position="139"/>
    </location>
</feature>
<dbReference type="Proteomes" id="UP001064048">
    <property type="component" value="Chromosome 23"/>
</dbReference>
<proteinExistence type="predicted"/>
<protein>
    <submittedName>
        <fullName evidence="1">Uncharacterized protein</fullName>
    </submittedName>
</protein>
<comment type="caution">
    <text evidence="1">The sequence shown here is derived from an EMBL/GenBank/DDBJ whole genome shotgun (WGS) entry which is preliminary data.</text>
</comment>
<name>A0ACC0KTC4_CHOFU</name>
<sequence length="139" mass="15601">VGKVDVLINNAGTVFGETLLELSDTAIETTYKVNILSHYWAHGHTTIHATLVCPYYINTGMFDGVTPRLMPMLEPEYVAETMIDSIRKNEPTPSKNVLGPDAPRHERTAIYDGIQGKTQNPFWRKDFIQAWSTSCSPDM</sequence>
<gene>
    <name evidence="1" type="ORF">MSG28_013277</name>
</gene>